<evidence type="ECO:0000256" key="2">
    <source>
        <dbReference type="ARBA" id="ARBA00008520"/>
    </source>
</evidence>
<dbReference type="HOGENOM" id="CLU_031285_5_0_12"/>
<reference evidence="4 5" key="2">
    <citation type="journal article" date="2012" name="Stand. Genomic Sci.">
        <title>Complete genome sequence of the termite hindgut bacterium Spirochaeta coccoides type strain (SPN1(T)), reclassification in the genus Sphaerochaeta as Sphaerochaeta coccoides comb. nov. and emendations of the family Spirochaetaceae and the genus Sphaerochaeta.</title>
        <authorList>
            <person name="Abt B."/>
            <person name="Han C."/>
            <person name="Scheuner C."/>
            <person name="Lu M."/>
            <person name="Lapidus A."/>
            <person name="Nolan M."/>
            <person name="Lucas S."/>
            <person name="Hammon N."/>
            <person name="Deshpande S."/>
            <person name="Cheng J.F."/>
            <person name="Tapia R."/>
            <person name="Goodwin L.A."/>
            <person name="Pitluck S."/>
            <person name="Liolios K."/>
            <person name="Pagani I."/>
            <person name="Ivanova N."/>
            <person name="Mavromatis K."/>
            <person name="Mikhailova N."/>
            <person name="Huntemann M."/>
            <person name="Pati A."/>
            <person name="Chen A."/>
            <person name="Palaniappan K."/>
            <person name="Land M."/>
            <person name="Hauser L."/>
            <person name="Brambilla E.M."/>
            <person name="Rohde M."/>
            <person name="Spring S."/>
            <person name="Gronow S."/>
            <person name="Goker M."/>
            <person name="Woyke T."/>
            <person name="Bristow J."/>
            <person name="Eisen J.A."/>
            <person name="Markowitz V."/>
            <person name="Hugenholtz P."/>
            <person name="Kyrpides N.C."/>
            <person name="Klenk H.P."/>
            <person name="Detter J.C."/>
        </authorList>
    </citation>
    <scope>NUCLEOTIDE SEQUENCE [LARGE SCALE GENOMIC DNA]</scope>
    <source>
        <strain evidence="5">ATCC BAA-1237 / DSM 17374 / SPN1</strain>
    </source>
</reference>
<dbReference type="OrthoDB" id="7918484at2"/>
<evidence type="ECO:0000256" key="1">
    <source>
        <dbReference type="ARBA" id="ARBA00004418"/>
    </source>
</evidence>
<comment type="subcellular location">
    <subcellularLocation>
        <location evidence="1">Periplasm</location>
    </subcellularLocation>
</comment>
<keyword evidence="5" id="KW-1185">Reference proteome</keyword>
<dbReference type="PANTHER" id="PTHR43649">
    <property type="entry name" value="ARABINOSE-BINDING PROTEIN-RELATED"/>
    <property type="match status" value="1"/>
</dbReference>
<dbReference type="RefSeq" id="WP_013739291.1">
    <property type="nucleotide sequence ID" value="NC_015436.1"/>
</dbReference>
<evidence type="ECO:0000313" key="5">
    <source>
        <dbReference type="Proteomes" id="UP000007939"/>
    </source>
</evidence>
<dbReference type="InterPro" id="IPR050490">
    <property type="entry name" value="Bact_solute-bd_prot1"/>
</dbReference>
<evidence type="ECO:0000256" key="3">
    <source>
        <dbReference type="SAM" id="SignalP"/>
    </source>
</evidence>
<name>F4GKY2_PARC1</name>
<evidence type="ECO:0000313" key="4">
    <source>
        <dbReference type="EMBL" id="AEC01895.1"/>
    </source>
</evidence>
<feature type="chain" id="PRO_5003313856" evidence="3">
    <location>
        <begin position="22"/>
        <end position="430"/>
    </location>
</feature>
<dbReference type="SUPFAM" id="SSF53850">
    <property type="entry name" value="Periplasmic binding protein-like II"/>
    <property type="match status" value="1"/>
</dbReference>
<organism evidence="4 5">
    <name type="scientific">Parasphaerochaeta coccoides (strain ATCC BAA-1237 / DSM 17374 / SPN1)</name>
    <name type="common">Sphaerochaeta coccoides</name>
    <dbReference type="NCBI Taxonomy" id="760011"/>
    <lineage>
        <taxon>Bacteria</taxon>
        <taxon>Pseudomonadati</taxon>
        <taxon>Spirochaetota</taxon>
        <taxon>Spirochaetia</taxon>
        <taxon>Spirochaetales</taxon>
        <taxon>Sphaerochaetaceae</taxon>
        <taxon>Parasphaerochaeta</taxon>
    </lineage>
</organism>
<dbReference type="eggNOG" id="COG1653">
    <property type="taxonomic scope" value="Bacteria"/>
</dbReference>
<dbReference type="Gene3D" id="3.40.190.10">
    <property type="entry name" value="Periplasmic binding protein-like II"/>
    <property type="match status" value="2"/>
</dbReference>
<dbReference type="AlphaFoldDB" id="F4GKY2"/>
<sequence length="430" mass="46007">MKKAFLLLIILLVATSMVFSAGTKESAGAATASASGTVRWAYWGGEARITRSAQAVLLFESANPGIKVNMEPSGGSGDHFVKVDTQLAAVSGPDIIQMGGNIDDYIKRGALLPLNGYVGTILNTSVIDPGAIEAGSRDGNLYGVTTGANMPALVYNKSLLERSGAPLPKVSMTYDEFRAYLLLIRDKLPKGVYPMMDIGILSSNSTPFGYWTGYNGTPLYKTAENRTYVTPADATKYLELFKDYRDNGLIPPADVAAAYAETNADSSAIVAGKVAIGFLWTNQIGGWQATMTDEIDFIEFPGAAEKNSLWQTQSQYYTVNKDAKNPELAVRFINFLVNSPEAAIVLGSDRGSSASSTARAAGSASAADQKILSYMQVAGPHTSPEGDHVPNDTELNSTLYLIYQRVAFGQITPADGGQQIYDLLIRLISK</sequence>
<dbReference type="Proteomes" id="UP000007939">
    <property type="component" value="Chromosome"/>
</dbReference>
<dbReference type="EMBL" id="CP002659">
    <property type="protein sequence ID" value="AEC01895.1"/>
    <property type="molecule type" value="Genomic_DNA"/>
</dbReference>
<dbReference type="PANTHER" id="PTHR43649:SF11">
    <property type="entry name" value="ABC TRANSPORTER SUBSTRATE-BINDING PROTEIN YESO-RELATED"/>
    <property type="match status" value="1"/>
</dbReference>
<dbReference type="GO" id="GO:0042597">
    <property type="term" value="C:periplasmic space"/>
    <property type="evidence" value="ECO:0007669"/>
    <property type="project" value="UniProtKB-SubCell"/>
</dbReference>
<accession>F4GKY2</accession>
<dbReference type="Pfam" id="PF01547">
    <property type="entry name" value="SBP_bac_1"/>
    <property type="match status" value="1"/>
</dbReference>
<feature type="signal peptide" evidence="3">
    <location>
        <begin position="1"/>
        <end position="21"/>
    </location>
</feature>
<dbReference type="KEGG" id="scc:Spico_0669"/>
<gene>
    <name evidence="4" type="ordered locus">Spico_0669</name>
</gene>
<proteinExistence type="inferred from homology"/>
<protein>
    <submittedName>
        <fullName evidence="4">Extracellular solute-binding protein family 1</fullName>
    </submittedName>
</protein>
<dbReference type="STRING" id="760011.Spico_0669"/>
<keyword evidence="3" id="KW-0732">Signal</keyword>
<dbReference type="InterPro" id="IPR006059">
    <property type="entry name" value="SBP"/>
</dbReference>
<reference evidence="5" key="1">
    <citation type="submission" date="2011-04" db="EMBL/GenBank/DDBJ databases">
        <title>The complete genome of Spirochaeta coccoides DSM 17374.</title>
        <authorList>
            <person name="Lucas S."/>
            <person name="Copeland A."/>
            <person name="Lapidus A."/>
            <person name="Bruce D."/>
            <person name="Goodwin L."/>
            <person name="Pitluck S."/>
            <person name="Peters L."/>
            <person name="Kyrpides N."/>
            <person name="Mavromatis K."/>
            <person name="Pagani I."/>
            <person name="Ivanova N."/>
            <person name="Ovchinnikova G."/>
            <person name="Lu M."/>
            <person name="Detter J.C."/>
            <person name="Tapia R."/>
            <person name="Han C."/>
            <person name="Land M."/>
            <person name="Hauser L."/>
            <person name="Markowitz V."/>
            <person name="Cheng J.-F."/>
            <person name="Hugenholtz P."/>
            <person name="Woyke T."/>
            <person name="Wu D."/>
            <person name="Spring S."/>
            <person name="Schroeder M."/>
            <person name="Brambilla E."/>
            <person name="Klenk H.-P."/>
            <person name="Eisen J.A."/>
        </authorList>
    </citation>
    <scope>NUCLEOTIDE SEQUENCE [LARGE SCALE GENOMIC DNA]</scope>
    <source>
        <strain evidence="5">ATCC BAA-1237 / DSM 17374 / SPN1</strain>
    </source>
</reference>
<comment type="similarity">
    <text evidence="2">Belongs to the bacterial solute-binding protein 1 family.</text>
</comment>